<keyword evidence="1" id="KW-0732">Signal</keyword>
<evidence type="ECO:0000313" key="3">
    <source>
        <dbReference type="Proteomes" id="UP000242474"/>
    </source>
</evidence>
<evidence type="ECO:0000313" key="2">
    <source>
        <dbReference type="EMBL" id="PIA13605.1"/>
    </source>
</evidence>
<organism evidence="2 3">
    <name type="scientific">Coemansia reversa (strain ATCC 12441 / NRRL 1564)</name>
    <dbReference type="NCBI Taxonomy" id="763665"/>
    <lineage>
        <taxon>Eukaryota</taxon>
        <taxon>Fungi</taxon>
        <taxon>Fungi incertae sedis</taxon>
        <taxon>Zoopagomycota</taxon>
        <taxon>Kickxellomycotina</taxon>
        <taxon>Kickxellomycetes</taxon>
        <taxon>Kickxellales</taxon>
        <taxon>Kickxellaceae</taxon>
        <taxon>Coemansia</taxon>
    </lineage>
</organism>
<dbReference type="EMBL" id="KZ303530">
    <property type="protein sequence ID" value="PIA13605.1"/>
    <property type="molecule type" value="Genomic_DNA"/>
</dbReference>
<gene>
    <name evidence="2" type="ORF">COEREDRAFT_94472</name>
</gene>
<name>A0A2G5B3N4_COERN</name>
<dbReference type="AlphaFoldDB" id="A0A2G5B3N4"/>
<feature type="chain" id="PRO_5013626511" evidence="1">
    <location>
        <begin position="21"/>
        <end position="69"/>
    </location>
</feature>
<proteinExistence type="predicted"/>
<accession>A0A2G5B3N4</accession>
<sequence length="69" mass="7091">MNFSAILVAMMVAVATVVVAVPLEKRDGPMLALPGESETAGNYLARLLSGLPLLGPLSPGVGLPQPKHN</sequence>
<feature type="signal peptide" evidence="1">
    <location>
        <begin position="1"/>
        <end position="20"/>
    </location>
</feature>
<protein>
    <submittedName>
        <fullName evidence="2">Uncharacterized protein</fullName>
    </submittedName>
</protein>
<keyword evidence="3" id="KW-1185">Reference proteome</keyword>
<evidence type="ECO:0000256" key="1">
    <source>
        <dbReference type="SAM" id="SignalP"/>
    </source>
</evidence>
<dbReference type="Proteomes" id="UP000242474">
    <property type="component" value="Unassembled WGS sequence"/>
</dbReference>
<reference evidence="2 3" key="1">
    <citation type="journal article" date="2015" name="Genome Biol. Evol.">
        <title>Phylogenomic analyses indicate that early fungi evolved digesting cell walls of algal ancestors of land plants.</title>
        <authorList>
            <person name="Chang Y."/>
            <person name="Wang S."/>
            <person name="Sekimoto S."/>
            <person name="Aerts A.L."/>
            <person name="Choi C."/>
            <person name="Clum A."/>
            <person name="LaButti K.M."/>
            <person name="Lindquist E.A."/>
            <person name="Yee Ngan C."/>
            <person name="Ohm R.A."/>
            <person name="Salamov A.A."/>
            <person name="Grigoriev I.V."/>
            <person name="Spatafora J.W."/>
            <person name="Berbee M.L."/>
        </authorList>
    </citation>
    <scope>NUCLEOTIDE SEQUENCE [LARGE SCALE GENOMIC DNA]</scope>
    <source>
        <strain evidence="2 3">NRRL 1564</strain>
    </source>
</reference>